<evidence type="ECO:0000259" key="4">
    <source>
        <dbReference type="Pfam" id="PF23359"/>
    </source>
</evidence>
<dbReference type="InterPro" id="IPR055370">
    <property type="entry name" value="Lsr2_DNA-bd"/>
</dbReference>
<sequence length="299" mass="31255">MFTDMKKGLAAEDLELTPLGSDQNAAASLVVARHARDKDDLTDLLGALGLPCGEDDLVRLLPHLTTPDDSPTGETMPTETVNAFTATAVSMLNNGDSPEHIRDTLGLSEDELADALQHAKIAEAVQNTGLPATDADTDDSTGTPETAAAASDSTMDADGIEALLAWAESHPAANIRNRAARVRSDLTELTERRATDAAQRQAEERVAKAKVELEAAQAQLRAVKAGGHAATAVQDATPLAPAPAPAAPTGKRSKEELAAIRTWARANGHQVADRGNPSKAVLDAYDAAHRTTNLAEASQ</sequence>
<dbReference type="InterPro" id="IPR036625">
    <property type="entry name" value="E3-bd_dom_sf"/>
</dbReference>
<keyword evidence="5" id="KW-0614">Plasmid</keyword>
<accession>A0ABY6EEB0</accession>
<dbReference type="RefSeq" id="WP_263235273.1">
    <property type="nucleotide sequence ID" value="NZ_CP106794.1"/>
</dbReference>
<reference evidence="5" key="1">
    <citation type="submission" date="2022-10" db="EMBL/GenBank/DDBJ databases">
        <authorList>
            <person name="Mo P."/>
        </authorList>
    </citation>
    <scope>NUCLEOTIDE SEQUENCE</scope>
    <source>
        <strain evidence="5">HUAS 13-4</strain>
        <plasmid evidence="5">punmamed2</plasmid>
    </source>
</reference>
<feature type="region of interest" description="Disordered" evidence="3">
    <location>
        <begin position="127"/>
        <end position="154"/>
    </location>
</feature>
<dbReference type="Gene3D" id="4.10.320.10">
    <property type="entry name" value="E3-binding domain"/>
    <property type="match status" value="1"/>
</dbReference>
<geneLocation type="plasmid" evidence="5 6">
    <name>punmamed2</name>
</geneLocation>
<evidence type="ECO:0000256" key="3">
    <source>
        <dbReference type="SAM" id="MobiDB-lite"/>
    </source>
</evidence>
<dbReference type="EMBL" id="CP106794">
    <property type="protein sequence ID" value="UXY25000.1"/>
    <property type="molecule type" value="Genomic_DNA"/>
</dbReference>
<keyword evidence="1" id="KW-0238">DNA-binding</keyword>
<dbReference type="Proteomes" id="UP001061298">
    <property type="component" value="Plasmid punmamed2"/>
</dbReference>
<evidence type="ECO:0000313" key="6">
    <source>
        <dbReference type="Proteomes" id="UP001061298"/>
    </source>
</evidence>
<feature type="compositionally biased region" description="Low complexity" evidence="3">
    <location>
        <begin position="140"/>
        <end position="154"/>
    </location>
</feature>
<evidence type="ECO:0000256" key="1">
    <source>
        <dbReference type="ARBA" id="ARBA00023125"/>
    </source>
</evidence>
<keyword evidence="6" id="KW-1185">Reference proteome</keyword>
<organism evidence="5 6">
    <name type="scientific">Streptomyces cynarae</name>
    <dbReference type="NCBI Taxonomy" id="2981134"/>
    <lineage>
        <taxon>Bacteria</taxon>
        <taxon>Bacillati</taxon>
        <taxon>Actinomycetota</taxon>
        <taxon>Actinomycetes</taxon>
        <taxon>Kitasatosporales</taxon>
        <taxon>Streptomycetaceae</taxon>
        <taxon>Streptomyces</taxon>
    </lineage>
</organism>
<evidence type="ECO:0000313" key="5">
    <source>
        <dbReference type="EMBL" id="UXY25000.1"/>
    </source>
</evidence>
<keyword evidence="2" id="KW-0175">Coiled coil</keyword>
<dbReference type="Pfam" id="PF23359">
    <property type="entry name" value="Lsr2_DNA-bd"/>
    <property type="match status" value="1"/>
</dbReference>
<protein>
    <submittedName>
        <fullName evidence="5">Lsr2 family protein</fullName>
    </submittedName>
</protein>
<feature type="domain" description="Lsr2 DNA-binding" evidence="4">
    <location>
        <begin position="253"/>
        <end position="288"/>
    </location>
</feature>
<feature type="coiled-coil region" evidence="2">
    <location>
        <begin position="172"/>
        <end position="226"/>
    </location>
</feature>
<proteinExistence type="predicted"/>
<gene>
    <name evidence="5" type="ORF">N8I84_41975</name>
</gene>
<name>A0ABY6EEB0_9ACTN</name>
<evidence type="ECO:0000256" key="2">
    <source>
        <dbReference type="SAM" id="Coils"/>
    </source>
</evidence>